<reference evidence="5 6" key="1">
    <citation type="submission" date="2025-05" db="UniProtKB">
        <authorList>
            <consortium name="RefSeq"/>
        </authorList>
    </citation>
    <scope>IDENTIFICATION</scope>
</reference>
<accession>A0ABM4CSB6</accession>
<evidence type="ECO:0000313" key="4">
    <source>
        <dbReference type="Proteomes" id="UP001652625"/>
    </source>
</evidence>
<feature type="domain" description="Transposase Tc1-like" evidence="2">
    <location>
        <begin position="70"/>
        <end position="122"/>
    </location>
</feature>
<feature type="domain" description="Sleeping Beauty transposase HTH" evidence="3">
    <location>
        <begin position="1"/>
        <end position="50"/>
    </location>
</feature>
<dbReference type="SUPFAM" id="SSF46689">
    <property type="entry name" value="Homeodomain-like"/>
    <property type="match status" value="1"/>
</dbReference>
<dbReference type="Pfam" id="PF25787">
    <property type="entry name" value="HTH_SB"/>
    <property type="match status" value="1"/>
</dbReference>
<evidence type="ECO:0000256" key="1">
    <source>
        <dbReference type="SAM" id="MobiDB-lite"/>
    </source>
</evidence>
<sequence length="134" mass="15195">MPKTAELSESTRKSIIQLHRDGLGYRKMSSVLNIPILTVSDTVWRWKSFHLMTSLPRSGRPTKISDHTARNLARKVQNNPQLTRSELQKDLQSSGTNVCKNTIRTVLRKGGFHSRSPRKTPLKGSSRKETPELC</sequence>
<evidence type="ECO:0000313" key="6">
    <source>
        <dbReference type="RefSeq" id="XP_065664752.1"/>
    </source>
</evidence>
<dbReference type="Pfam" id="PF01498">
    <property type="entry name" value="HTH_Tnp_Tc3_2"/>
    <property type="match status" value="1"/>
</dbReference>
<feature type="compositionally biased region" description="Basic residues" evidence="1">
    <location>
        <begin position="108"/>
        <end position="121"/>
    </location>
</feature>
<feature type="region of interest" description="Disordered" evidence="1">
    <location>
        <begin position="56"/>
        <end position="95"/>
    </location>
</feature>
<protein>
    <submittedName>
        <fullName evidence="5">Uncharacterized protein LOC136086383</fullName>
    </submittedName>
    <submittedName>
        <fullName evidence="6">Uncharacterized protein LOC136086384</fullName>
    </submittedName>
</protein>
<evidence type="ECO:0000259" key="3">
    <source>
        <dbReference type="Pfam" id="PF25787"/>
    </source>
</evidence>
<dbReference type="Proteomes" id="UP001652625">
    <property type="component" value="Chromosome 10"/>
</dbReference>
<gene>
    <name evidence="5" type="primary">LOC136086383</name>
    <name evidence="6" type="synonym">LOC136086384</name>
</gene>
<dbReference type="RefSeq" id="XP_065664752.1">
    <property type="nucleotide sequence ID" value="XM_065808680.1"/>
</dbReference>
<feature type="region of interest" description="Disordered" evidence="1">
    <location>
        <begin position="108"/>
        <end position="134"/>
    </location>
</feature>
<name>A0ABM4CSB6_HYDVU</name>
<proteinExistence type="predicted"/>
<evidence type="ECO:0000313" key="5">
    <source>
        <dbReference type="RefSeq" id="XP_065664751.1"/>
    </source>
</evidence>
<dbReference type="InterPro" id="IPR057667">
    <property type="entry name" value="HTH_SB"/>
</dbReference>
<organism evidence="4 5">
    <name type="scientific">Hydra vulgaris</name>
    <name type="common">Hydra</name>
    <name type="synonym">Hydra attenuata</name>
    <dbReference type="NCBI Taxonomy" id="6087"/>
    <lineage>
        <taxon>Eukaryota</taxon>
        <taxon>Metazoa</taxon>
        <taxon>Cnidaria</taxon>
        <taxon>Hydrozoa</taxon>
        <taxon>Hydroidolina</taxon>
        <taxon>Anthoathecata</taxon>
        <taxon>Aplanulata</taxon>
        <taxon>Hydridae</taxon>
        <taxon>Hydra</taxon>
    </lineage>
</organism>
<dbReference type="InterPro" id="IPR009057">
    <property type="entry name" value="Homeodomain-like_sf"/>
</dbReference>
<feature type="compositionally biased region" description="Polar residues" evidence="1">
    <location>
        <begin position="76"/>
        <end position="95"/>
    </location>
</feature>
<evidence type="ECO:0000259" key="2">
    <source>
        <dbReference type="Pfam" id="PF01498"/>
    </source>
</evidence>
<dbReference type="Gene3D" id="1.10.10.10">
    <property type="entry name" value="Winged helix-like DNA-binding domain superfamily/Winged helix DNA-binding domain"/>
    <property type="match status" value="1"/>
</dbReference>
<dbReference type="GeneID" id="136086383"/>
<dbReference type="InterPro" id="IPR036388">
    <property type="entry name" value="WH-like_DNA-bd_sf"/>
</dbReference>
<dbReference type="InterPro" id="IPR002492">
    <property type="entry name" value="Transposase_Tc1-like"/>
</dbReference>
<keyword evidence="4" id="KW-1185">Reference proteome</keyword>
<dbReference type="RefSeq" id="XP_065664751.1">
    <property type="nucleotide sequence ID" value="XM_065808679.1"/>
</dbReference>